<protein>
    <submittedName>
        <fullName evidence="2">Uncharacterized protein</fullName>
    </submittedName>
</protein>
<dbReference type="HOGENOM" id="CLU_1686191_0_0_1"/>
<evidence type="ECO:0000313" key="2">
    <source>
        <dbReference type="EMBL" id="EAU30112.1"/>
    </source>
</evidence>
<dbReference type="Proteomes" id="UP000007963">
    <property type="component" value="Unassembled WGS sequence"/>
</dbReference>
<gene>
    <name evidence="2" type="ORF">ATEG_09921</name>
</gene>
<dbReference type="VEuPathDB" id="FungiDB:ATEG_09921"/>
<proteinExistence type="predicted"/>
<evidence type="ECO:0000313" key="3">
    <source>
        <dbReference type="Proteomes" id="UP000007963"/>
    </source>
</evidence>
<dbReference type="RefSeq" id="XP_001218543.1">
    <property type="nucleotide sequence ID" value="XM_001218542.1"/>
</dbReference>
<dbReference type="EMBL" id="CH476608">
    <property type="protein sequence ID" value="EAU30112.1"/>
    <property type="molecule type" value="Genomic_DNA"/>
</dbReference>
<organism evidence="2 3">
    <name type="scientific">Aspergillus terreus (strain NIH 2624 / FGSC A1156)</name>
    <dbReference type="NCBI Taxonomy" id="341663"/>
    <lineage>
        <taxon>Eukaryota</taxon>
        <taxon>Fungi</taxon>
        <taxon>Dikarya</taxon>
        <taxon>Ascomycota</taxon>
        <taxon>Pezizomycotina</taxon>
        <taxon>Eurotiomycetes</taxon>
        <taxon>Eurotiomycetidae</taxon>
        <taxon>Eurotiales</taxon>
        <taxon>Aspergillaceae</taxon>
        <taxon>Aspergillus</taxon>
        <taxon>Aspergillus subgen. Circumdati</taxon>
    </lineage>
</organism>
<evidence type="ECO:0000256" key="1">
    <source>
        <dbReference type="SAM" id="MobiDB-lite"/>
    </source>
</evidence>
<sequence length="156" mass="16963">MSYGWTDLHVLRIRRLYCVGLDNSARLNPGPAWSPLVGIGLCASEQVDLLELTTVIEIVSQYGKYGAWLFVAIEFFSATVPFCAQHVTTLGPEHFKKAVHYLATSANSMSTCGSGLGGSCSRKRAWHSVINIDPPVTASSSPSDASFKVRPWTTEV</sequence>
<reference evidence="3" key="1">
    <citation type="submission" date="2005-09" db="EMBL/GenBank/DDBJ databases">
        <title>Annotation of the Aspergillus terreus NIH2624 genome.</title>
        <authorList>
            <person name="Birren B.W."/>
            <person name="Lander E.S."/>
            <person name="Galagan J.E."/>
            <person name="Nusbaum C."/>
            <person name="Devon K."/>
            <person name="Henn M."/>
            <person name="Ma L.-J."/>
            <person name="Jaffe D.B."/>
            <person name="Butler J."/>
            <person name="Alvarez P."/>
            <person name="Gnerre S."/>
            <person name="Grabherr M."/>
            <person name="Kleber M."/>
            <person name="Mauceli E.W."/>
            <person name="Brockman W."/>
            <person name="Rounsley S."/>
            <person name="Young S.K."/>
            <person name="LaButti K."/>
            <person name="Pushparaj V."/>
            <person name="DeCaprio D."/>
            <person name="Crawford M."/>
            <person name="Koehrsen M."/>
            <person name="Engels R."/>
            <person name="Montgomery P."/>
            <person name="Pearson M."/>
            <person name="Howarth C."/>
            <person name="Larson L."/>
            <person name="Luoma S."/>
            <person name="White J."/>
            <person name="Alvarado L."/>
            <person name="Kodira C.D."/>
            <person name="Zeng Q."/>
            <person name="Oleary S."/>
            <person name="Yandava C."/>
            <person name="Denning D.W."/>
            <person name="Nierman W.C."/>
            <person name="Milne T."/>
            <person name="Madden K."/>
        </authorList>
    </citation>
    <scope>NUCLEOTIDE SEQUENCE [LARGE SCALE GENOMIC DNA]</scope>
    <source>
        <strain evidence="3">NIH 2624 / FGSC A1156</strain>
    </source>
</reference>
<dbReference type="AlphaFoldDB" id="Q0C8R3"/>
<accession>Q0C8R3</accession>
<dbReference type="GeneID" id="4354221"/>
<feature type="region of interest" description="Disordered" evidence="1">
    <location>
        <begin position="137"/>
        <end position="156"/>
    </location>
</feature>
<name>Q0C8R3_ASPTN</name>